<dbReference type="CDD" id="cd22268">
    <property type="entry name" value="DPBB_RlpA-like"/>
    <property type="match status" value="1"/>
</dbReference>
<evidence type="ECO:0000256" key="2">
    <source>
        <dbReference type="ARBA" id="ARBA00023316"/>
    </source>
</evidence>
<keyword evidence="3" id="KW-1003">Cell membrane</keyword>
<evidence type="ECO:0000313" key="8">
    <source>
        <dbReference type="EMBL" id="MBG9387757.1"/>
    </source>
</evidence>
<evidence type="ECO:0000256" key="1">
    <source>
        <dbReference type="ARBA" id="ARBA00023239"/>
    </source>
</evidence>
<evidence type="ECO:0000313" key="9">
    <source>
        <dbReference type="Proteomes" id="UP000651050"/>
    </source>
</evidence>
<dbReference type="EMBL" id="JADWYS010000001">
    <property type="protein sequence ID" value="MBG9387757.1"/>
    <property type="molecule type" value="Genomic_DNA"/>
</dbReference>
<feature type="compositionally biased region" description="Basic and acidic residues" evidence="5">
    <location>
        <begin position="59"/>
        <end position="68"/>
    </location>
</feature>
<gene>
    <name evidence="3" type="primary">rlpA</name>
    <name evidence="8" type="ORF">I5803_06990</name>
</gene>
<keyword evidence="2 3" id="KW-0961">Cell wall biogenesis/degradation</keyword>
<evidence type="ECO:0000256" key="6">
    <source>
        <dbReference type="SAM" id="SignalP"/>
    </source>
</evidence>
<comment type="caution">
    <text evidence="8">The sequence shown here is derived from an EMBL/GenBank/DDBJ whole genome shotgun (WGS) entry which is preliminary data.</text>
</comment>
<feature type="chain" id="PRO_5037956348" description="Endolytic peptidoglycan transglycosylase RlpA" evidence="6">
    <location>
        <begin position="24"/>
        <end position="143"/>
    </location>
</feature>
<feature type="domain" description="RlpA-like protein double-psi beta-barrel" evidence="7">
    <location>
        <begin position="42"/>
        <end position="131"/>
    </location>
</feature>
<evidence type="ECO:0000256" key="3">
    <source>
        <dbReference type="HAMAP-Rule" id="MF_02071"/>
    </source>
</evidence>
<sequence length="143" mass="15094">MLTRTLLAACIALSCAAPAFAQAADSVQPPLKPGKHSHTRKQVGKASYYAHKFAGRKMADGTRMDPHSDNAASKTLPLGTRARVTNLDTGDSAEVTIRDRGPHVRGRIIDVSPATAQEIGLTKQRGVARVEVVPLTDSAAAGR</sequence>
<feature type="compositionally biased region" description="Basic residues" evidence="5">
    <location>
        <begin position="33"/>
        <end position="43"/>
    </location>
</feature>
<keyword evidence="1 3" id="KW-0456">Lyase</keyword>
<dbReference type="Gene3D" id="2.40.40.10">
    <property type="entry name" value="RlpA-like domain"/>
    <property type="match status" value="1"/>
</dbReference>
<dbReference type="InterPro" id="IPR036908">
    <property type="entry name" value="RlpA-like_sf"/>
</dbReference>
<dbReference type="GO" id="GO:0008932">
    <property type="term" value="F:lytic endotransglycosylase activity"/>
    <property type="evidence" value="ECO:0007669"/>
    <property type="project" value="UniProtKB-UniRule"/>
</dbReference>
<accession>A0A931H3A5</accession>
<organism evidence="8 9">
    <name type="scientific">Caenimonas aquaedulcis</name>
    <dbReference type="NCBI Taxonomy" id="2793270"/>
    <lineage>
        <taxon>Bacteria</taxon>
        <taxon>Pseudomonadati</taxon>
        <taxon>Pseudomonadota</taxon>
        <taxon>Betaproteobacteria</taxon>
        <taxon>Burkholderiales</taxon>
        <taxon>Comamonadaceae</taxon>
        <taxon>Caenimonas</taxon>
    </lineage>
</organism>
<comment type="function">
    <text evidence="3">Lytic transglycosylase with a strong preference for naked glycan strands that lack stem peptides.</text>
</comment>
<dbReference type="AlphaFoldDB" id="A0A931H3A5"/>
<evidence type="ECO:0000259" key="7">
    <source>
        <dbReference type="Pfam" id="PF03330"/>
    </source>
</evidence>
<keyword evidence="3" id="KW-0564">Palmitate</keyword>
<dbReference type="InterPro" id="IPR034718">
    <property type="entry name" value="RlpA"/>
</dbReference>
<feature type="region of interest" description="Disordered" evidence="5">
    <location>
        <begin position="59"/>
        <end position="79"/>
    </location>
</feature>
<evidence type="ECO:0000256" key="4">
    <source>
        <dbReference type="RuleBase" id="RU003495"/>
    </source>
</evidence>
<dbReference type="GO" id="GO:0071555">
    <property type="term" value="P:cell wall organization"/>
    <property type="evidence" value="ECO:0007669"/>
    <property type="project" value="UniProtKB-KW"/>
</dbReference>
<dbReference type="Proteomes" id="UP000651050">
    <property type="component" value="Unassembled WGS sequence"/>
</dbReference>
<dbReference type="InterPro" id="IPR009009">
    <property type="entry name" value="RlpA-like_DPBB"/>
</dbReference>
<feature type="region of interest" description="Disordered" evidence="5">
    <location>
        <begin position="26"/>
        <end position="45"/>
    </location>
</feature>
<evidence type="ECO:0000256" key="5">
    <source>
        <dbReference type="SAM" id="MobiDB-lite"/>
    </source>
</evidence>
<dbReference type="RefSeq" id="WP_196985655.1">
    <property type="nucleotide sequence ID" value="NZ_JADWYS010000001.1"/>
</dbReference>
<keyword evidence="3" id="KW-0449">Lipoprotein</keyword>
<dbReference type="PANTHER" id="PTHR34183:SF8">
    <property type="entry name" value="ENDOLYTIC PEPTIDOGLYCAN TRANSGLYCOSYLASE RLPA-RELATED"/>
    <property type="match status" value="1"/>
</dbReference>
<dbReference type="Pfam" id="PF03330">
    <property type="entry name" value="DPBB_1"/>
    <property type="match status" value="1"/>
</dbReference>
<feature type="signal peptide" evidence="6">
    <location>
        <begin position="1"/>
        <end position="23"/>
    </location>
</feature>
<dbReference type="PANTHER" id="PTHR34183">
    <property type="entry name" value="ENDOLYTIC PEPTIDOGLYCAN TRANSGLYCOSYLASE RLPA"/>
    <property type="match status" value="1"/>
</dbReference>
<comment type="subcellular location">
    <subcellularLocation>
        <location evidence="3">Cell membrane</location>
        <topology evidence="3">Lipid-anchor</topology>
    </subcellularLocation>
</comment>
<dbReference type="HAMAP" id="MF_02071">
    <property type="entry name" value="RlpA"/>
    <property type="match status" value="1"/>
</dbReference>
<name>A0A931H3A5_9BURK</name>
<dbReference type="SUPFAM" id="SSF50685">
    <property type="entry name" value="Barwin-like endoglucanases"/>
    <property type="match status" value="1"/>
</dbReference>
<dbReference type="EC" id="4.2.2.-" evidence="3"/>
<dbReference type="InterPro" id="IPR012997">
    <property type="entry name" value="RplA"/>
</dbReference>
<dbReference type="PROSITE" id="PS51257">
    <property type="entry name" value="PROKAR_LIPOPROTEIN"/>
    <property type="match status" value="1"/>
</dbReference>
<proteinExistence type="inferred from homology"/>
<dbReference type="NCBIfam" id="TIGR00413">
    <property type="entry name" value="rlpA"/>
    <property type="match status" value="1"/>
</dbReference>
<keyword evidence="6" id="KW-0732">Signal</keyword>
<reference evidence="8" key="1">
    <citation type="submission" date="2020-11" db="EMBL/GenBank/DDBJ databases">
        <title>Bacterial whole genome sequence for Caenimonas sp. DR4.4.</title>
        <authorList>
            <person name="Le V."/>
            <person name="Ko S.-R."/>
            <person name="Ahn C.-Y."/>
            <person name="Oh H.-M."/>
        </authorList>
    </citation>
    <scope>NUCLEOTIDE SEQUENCE</scope>
    <source>
        <strain evidence="8">DR4.4</strain>
    </source>
</reference>
<keyword evidence="9" id="KW-1185">Reference proteome</keyword>
<comment type="similarity">
    <text evidence="3 4">Belongs to the RlpA family.</text>
</comment>
<dbReference type="GO" id="GO:0005886">
    <property type="term" value="C:plasma membrane"/>
    <property type="evidence" value="ECO:0007669"/>
    <property type="project" value="UniProtKB-SubCell"/>
</dbReference>
<keyword evidence="3" id="KW-0472">Membrane</keyword>
<protein>
    <recommendedName>
        <fullName evidence="3">Endolytic peptidoglycan transglycosylase RlpA</fullName>
        <ecNumber evidence="3">4.2.2.-</ecNumber>
    </recommendedName>
</protein>
<dbReference type="GO" id="GO:0000270">
    <property type="term" value="P:peptidoglycan metabolic process"/>
    <property type="evidence" value="ECO:0007669"/>
    <property type="project" value="UniProtKB-UniRule"/>
</dbReference>